<protein>
    <submittedName>
        <fullName evidence="3">Ureidoacrylate peracid hydrolase</fullName>
        <ecNumber evidence="3">3.5.1.110</ecNumber>
    </submittedName>
</protein>
<evidence type="ECO:0000256" key="1">
    <source>
        <dbReference type="ARBA" id="ARBA00022801"/>
    </source>
</evidence>
<dbReference type="EMBL" id="JAUSUL010000001">
    <property type="protein sequence ID" value="MDQ0314394.1"/>
    <property type="molecule type" value="Genomic_DNA"/>
</dbReference>
<organism evidence="3 4">
    <name type="scientific">Amorphus orientalis</name>
    <dbReference type="NCBI Taxonomy" id="649198"/>
    <lineage>
        <taxon>Bacteria</taxon>
        <taxon>Pseudomonadati</taxon>
        <taxon>Pseudomonadota</taxon>
        <taxon>Alphaproteobacteria</taxon>
        <taxon>Hyphomicrobiales</taxon>
        <taxon>Amorphaceae</taxon>
        <taxon>Amorphus</taxon>
    </lineage>
</organism>
<dbReference type="InterPro" id="IPR000868">
    <property type="entry name" value="Isochorismatase-like_dom"/>
</dbReference>
<keyword evidence="1 3" id="KW-0378">Hydrolase</keyword>
<evidence type="ECO:0000313" key="3">
    <source>
        <dbReference type="EMBL" id="MDQ0314394.1"/>
    </source>
</evidence>
<comment type="caution">
    <text evidence="3">The sequence shown here is derived from an EMBL/GenBank/DDBJ whole genome shotgun (WGS) entry which is preliminary data.</text>
</comment>
<dbReference type="AlphaFoldDB" id="A0AAE3VKY1"/>
<reference evidence="3" key="1">
    <citation type="submission" date="2023-07" db="EMBL/GenBank/DDBJ databases">
        <title>Genomic Encyclopedia of Type Strains, Phase IV (KMG-IV): sequencing the most valuable type-strain genomes for metagenomic binning, comparative biology and taxonomic classification.</title>
        <authorList>
            <person name="Goeker M."/>
        </authorList>
    </citation>
    <scope>NUCLEOTIDE SEQUENCE</scope>
    <source>
        <strain evidence="3">DSM 21202</strain>
    </source>
</reference>
<dbReference type="CDD" id="cd00431">
    <property type="entry name" value="cysteine_hydrolases"/>
    <property type="match status" value="1"/>
</dbReference>
<accession>A0AAE3VKY1</accession>
<dbReference type="RefSeq" id="WP_306884168.1">
    <property type="nucleotide sequence ID" value="NZ_JAUSUL010000001.1"/>
</dbReference>
<dbReference type="PANTHER" id="PTHR43540">
    <property type="entry name" value="PEROXYUREIDOACRYLATE/UREIDOACRYLATE AMIDOHYDROLASE-RELATED"/>
    <property type="match status" value="1"/>
</dbReference>
<evidence type="ECO:0000259" key="2">
    <source>
        <dbReference type="Pfam" id="PF00857"/>
    </source>
</evidence>
<gene>
    <name evidence="3" type="ORF">J2S73_000831</name>
</gene>
<feature type="domain" description="Isochorismatase-like" evidence="2">
    <location>
        <begin position="17"/>
        <end position="199"/>
    </location>
</feature>
<dbReference type="InterPro" id="IPR036380">
    <property type="entry name" value="Isochorismatase-like_sf"/>
</dbReference>
<dbReference type="GO" id="GO:0016787">
    <property type="term" value="F:hydrolase activity"/>
    <property type="evidence" value="ECO:0007669"/>
    <property type="project" value="UniProtKB-KW"/>
</dbReference>
<dbReference type="Gene3D" id="3.40.50.850">
    <property type="entry name" value="Isochorismatase-like"/>
    <property type="match status" value="1"/>
</dbReference>
<dbReference type="Proteomes" id="UP001229244">
    <property type="component" value="Unassembled WGS sequence"/>
</dbReference>
<proteinExistence type="predicted"/>
<evidence type="ECO:0000313" key="4">
    <source>
        <dbReference type="Proteomes" id="UP001229244"/>
    </source>
</evidence>
<dbReference type="SUPFAM" id="SSF52499">
    <property type="entry name" value="Isochorismatase-like hydrolases"/>
    <property type="match status" value="1"/>
</dbReference>
<dbReference type="InterPro" id="IPR050272">
    <property type="entry name" value="Isochorismatase-like_hydrls"/>
</dbReference>
<dbReference type="EC" id="3.5.1.110" evidence="3"/>
<keyword evidence="4" id="KW-1185">Reference proteome</keyword>
<dbReference type="Pfam" id="PF00857">
    <property type="entry name" value="Isochorismatase"/>
    <property type="match status" value="1"/>
</dbReference>
<sequence length="208" mass="22362">MTGYLDSISGRLDRSRSAVVVIDMQNDFCAEGGYVETVVGRSAEPCRAVAEPIGALLADARAAAVPVIWVRADYEPDKIPPGMLAKQRERSSVVCCAPGSWGYGFYGVEPREGEAVFDKHCYSAFEGTGLSEHLRAEGIETLVFAGVQTNVCVETSFRDAVCRGFYGVLASDCVASHAPPLHEATLANIGFLFGDVLPREEIASHWQG</sequence>
<name>A0AAE3VKY1_9HYPH</name>